<sequence length="375" mass="41995">MAVVLSFGGKSLDALYNETGSRDHVFDYLQSVIDNYDKLDPPIKEDTKNELVVIKTQIELLSLPSGDEYMGKGLALKDPESTKLLQPQHIRREVDTVWENDTKKASVKKKNGLSLFKLQAEAAKGHHWAVYTKDSKRPYWNQYDLLGLFFSKMGPAPGGDVADQSKFYLPLTAVYAKFCLWIGGKQIPSMKDDPEKKNKKGDGQGDPPAVFQCTWNSETGDFFLGATLAGDRSNGTKLEYGAWEDKVKKARWDLLANFFIFPGDWGPFEGGRSPAKELDKKTTLFGNCGETYPFLEMMGPHVKDTDRARMRGLALGKAFASVPLYEEQKFFNKLIPPCMSCQQLMVYAGIASVNQFTQDATMDIPLFPYWPSSGV</sequence>
<evidence type="ECO:0000313" key="1">
    <source>
        <dbReference type="EMBL" id="KAH6649281.1"/>
    </source>
</evidence>
<reference evidence="1 2" key="1">
    <citation type="journal article" date="2021" name="Nat. Commun.">
        <title>Genetic determinants of endophytism in the Arabidopsis root mycobiome.</title>
        <authorList>
            <person name="Mesny F."/>
            <person name="Miyauchi S."/>
            <person name="Thiergart T."/>
            <person name="Pickel B."/>
            <person name="Atanasova L."/>
            <person name="Karlsson M."/>
            <person name="Huettel B."/>
            <person name="Barry K.W."/>
            <person name="Haridas S."/>
            <person name="Chen C."/>
            <person name="Bauer D."/>
            <person name="Andreopoulos W."/>
            <person name="Pangilinan J."/>
            <person name="LaButti K."/>
            <person name="Riley R."/>
            <person name="Lipzen A."/>
            <person name="Clum A."/>
            <person name="Drula E."/>
            <person name="Henrissat B."/>
            <person name="Kohler A."/>
            <person name="Grigoriev I.V."/>
            <person name="Martin F.M."/>
            <person name="Hacquard S."/>
        </authorList>
    </citation>
    <scope>NUCLEOTIDE SEQUENCE [LARGE SCALE GENOMIC DNA]</scope>
    <source>
        <strain evidence="1 2">MPI-SDFR-AT-0079</strain>
    </source>
</reference>
<dbReference type="EMBL" id="JAGIZQ010000001">
    <property type="protein sequence ID" value="KAH6649281.1"/>
    <property type="molecule type" value="Genomic_DNA"/>
</dbReference>
<proteinExistence type="predicted"/>
<dbReference type="Proteomes" id="UP000724584">
    <property type="component" value="Unassembled WGS sequence"/>
</dbReference>
<evidence type="ECO:0000313" key="2">
    <source>
        <dbReference type="Proteomes" id="UP000724584"/>
    </source>
</evidence>
<name>A0ACB7PJN2_9PEZI</name>
<accession>A0ACB7PJN2</accession>
<comment type="caution">
    <text evidence="1">The sequence shown here is derived from an EMBL/GenBank/DDBJ whole genome shotgun (WGS) entry which is preliminary data.</text>
</comment>
<organism evidence="1 2">
    <name type="scientific">Chaetomium tenue</name>
    <dbReference type="NCBI Taxonomy" id="1854479"/>
    <lineage>
        <taxon>Eukaryota</taxon>
        <taxon>Fungi</taxon>
        <taxon>Dikarya</taxon>
        <taxon>Ascomycota</taxon>
        <taxon>Pezizomycotina</taxon>
        <taxon>Sordariomycetes</taxon>
        <taxon>Sordariomycetidae</taxon>
        <taxon>Sordariales</taxon>
        <taxon>Chaetomiaceae</taxon>
        <taxon>Chaetomium</taxon>
    </lineage>
</organism>
<gene>
    <name evidence="1" type="ORF">F5144DRAFT_552526</name>
</gene>
<keyword evidence="2" id="KW-1185">Reference proteome</keyword>
<protein>
    <submittedName>
        <fullName evidence="1">Uncharacterized protein</fullName>
    </submittedName>
</protein>